<dbReference type="Proteomes" id="UP000515121">
    <property type="component" value="Unplaced"/>
</dbReference>
<organism evidence="3 4">
    <name type="scientific">Durio zibethinus</name>
    <name type="common">Durian</name>
    <dbReference type="NCBI Taxonomy" id="66656"/>
    <lineage>
        <taxon>Eukaryota</taxon>
        <taxon>Viridiplantae</taxon>
        <taxon>Streptophyta</taxon>
        <taxon>Embryophyta</taxon>
        <taxon>Tracheophyta</taxon>
        <taxon>Spermatophyta</taxon>
        <taxon>Magnoliopsida</taxon>
        <taxon>eudicotyledons</taxon>
        <taxon>Gunneridae</taxon>
        <taxon>Pentapetalae</taxon>
        <taxon>rosids</taxon>
        <taxon>malvids</taxon>
        <taxon>Malvales</taxon>
        <taxon>Malvaceae</taxon>
        <taxon>Helicteroideae</taxon>
        <taxon>Durio</taxon>
    </lineage>
</organism>
<evidence type="ECO:0000313" key="4">
    <source>
        <dbReference type="RefSeq" id="XP_022748179.1"/>
    </source>
</evidence>
<dbReference type="OrthoDB" id="673374at2759"/>
<dbReference type="PANTHER" id="PTHR31371">
    <property type="entry name" value="BNAC09G50660D PROTEIN"/>
    <property type="match status" value="1"/>
</dbReference>
<dbReference type="RefSeq" id="XP_022748179.1">
    <property type="nucleotide sequence ID" value="XM_022892444.1"/>
</dbReference>
<dbReference type="Pfam" id="PF05003">
    <property type="entry name" value="DUF668"/>
    <property type="match status" value="1"/>
</dbReference>
<dbReference type="PANTHER" id="PTHR31371:SF13">
    <property type="entry name" value="OS05G0457600 PROTEIN"/>
    <property type="match status" value="1"/>
</dbReference>
<sequence>MAWHTARVDKAGSVSNKCTIFHHERPPSPKLEILAFETAKTMSRLVALYKSLSDDEFFKLRTGPMKSTGVAVLNSTNESYLLGLACKEKFDDLDQAASIVSRLGKKCTVEELNRFEFAYHKIKQGIIDVSNLHFNSRNVGKIIEKMQKYANATSILYASLAALNELEISEKNMQKWKRNGCPKKSSERTNIDYFNKKISFQRKQVQHFRQISLWSQTFDKSVGLMAQIVCVVYARICTIFGPFVPSLPRSTKNRHFHTRLVMSNPKTLHMKVYPGTNYSLLVNKEKYKKQASKSAPIMKTSRIKPGSTRFHSRELSPEDKSLGFRISAVTITDKVSSRTNKIEGKTRRNQKLIHSAPDNTVGAAGLAVRYANVITMAESYFYSTTTISDEAREHMFEMLPISLKHRLRGKLKSHWCKEAEEREGQQDLAVGWREAFEAIIGWLAPVAHDTLRWQQDRNLEQQKLDAKPTVLLLQTLHFSDLEITEAAIVEVLVGLSYIYKYESRRERSGVGYSEPNVTLLDEGEKKEVNDRYCLVEE</sequence>
<dbReference type="KEGG" id="dzi:111297846"/>
<proteinExistence type="predicted"/>
<protein>
    <submittedName>
        <fullName evidence="4">Uncharacterized protein LOC111297846</fullName>
    </submittedName>
</protein>
<evidence type="ECO:0000313" key="3">
    <source>
        <dbReference type="Proteomes" id="UP000515121"/>
    </source>
</evidence>
<feature type="domain" description="DUF3475" evidence="2">
    <location>
        <begin position="33"/>
        <end position="89"/>
    </location>
</feature>
<dbReference type="GeneID" id="111297846"/>
<evidence type="ECO:0000259" key="1">
    <source>
        <dbReference type="Pfam" id="PF05003"/>
    </source>
</evidence>
<dbReference type="GO" id="GO:0045927">
    <property type="term" value="P:positive regulation of growth"/>
    <property type="evidence" value="ECO:0007669"/>
    <property type="project" value="InterPro"/>
</dbReference>
<name>A0A6P5Z632_DURZI</name>
<keyword evidence="3" id="KW-1185">Reference proteome</keyword>
<dbReference type="InterPro" id="IPR021864">
    <property type="entry name" value="DUF3475"/>
</dbReference>
<accession>A0A6P5Z632</accession>
<reference evidence="4" key="1">
    <citation type="submission" date="2025-08" db="UniProtKB">
        <authorList>
            <consortium name="RefSeq"/>
        </authorList>
    </citation>
    <scope>IDENTIFICATION</scope>
    <source>
        <tissue evidence="4">Fruit stalk</tissue>
    </source>
</reference>
<dbReference type="AlphaFoldDB" id="A0A6P5Z632"/>
<gene>
    <name evidence="4" type="primary">LOC111297846</name>
</gene>
<dbReference type="Pfam" id="PF11961">
    <property type="entry name" value="DUF3475"/>
    <property type="match status" value="1"/>
</dbReference>
<evidence type="ECO:0000259" key="2">
    <source>
        <dbReference type="Pfam" id="PF11961"/>
    </source>
</evidence>
<dbReference type="InterPro" id="IPR007700">
    <property type="entry name" value="DUF668"/>
</dbReference>
<feature type="domain" description="DUF668" evidence="1">
    <location>
        <begin position="360"/>
        <end position="452"/>
    </location>
</feature>